<sequence>MTQSALIAVAFARAQSFLTKISKRHEGVWQQVDGVRQLAHEHETKWDRRCFIPTRFLNLEFQDPFPTRGRYSRPGKLEQSKRLRDVDVIAGLASWRLTKGIFVMSNEDVTDAREIGIPSDPDPKMFLHLPQPCIYVPTPGFSWLGDPLSGFFAYLDDHLDGELGLIILMDRDEPVFHSLTDVVHVRIEYQIHKAHEPMNSRADIIRNWKKGASGWGMDNGDRNFFLATVLGDYWKRPLLPNESPKHPEELLEILKGTLEEDILPIAGLLYRLCAVTAEVPPASRPSIPKPKRTPSGFQMIPAREITAWDVETRTRQFRKRPNSSETGNGNQFGSTGQPKRTHARNAHLRKLSSGKQIQIPSTVVNAAATSPDDRPITAVIVPPLNRS</sequence>
<gene>
    <name evidence="2" type="ORF">V7S98_03510</name>
</gene>
<proteinExistence type="predicted"/>
<evidence type="ECO:0000313" key="2">
    <source>
        <dbReference type="EMBL" id="MEJ5862286.1"/>
    </source>
</evidence>
<feature type="compositionally biased region" description="Basic residues" evidence="1">
    <location>
        <begin position="339"/>
        <end position="352"/>
    </location>
</feature>
<protein>
    <recommendedName>
        <fullName evidence="4">Transposase</fullName>
    </recommendedName>
</protein>
<dbReference type="InterPro" id="IPR058915">
    <property type="entry name" value="AcrVA2-like"/>
</dbReference>
<name>A0ABU8QNS3_9PSED</name>
<comment type="caution">
    <text evidence="2">The sequence shown here is derived from an EMBL/GenBank/DDBJ whole genome shotgun (WGS) entry which is preliminary data.</text>
</comment>
<keyword evidence="3" id="KW-1185">Reference proteome</keyword>
<organism evidence="2 3">
    <name type="scientific">Pseudomonas farsensis</name>
    <dbReference type="NCBI Taxonomy" id="2745492"/>
    <lineage>
        <taxon>Bacteria</taxon>
        <taxon>Pseudomonadati</taxon>
        <taxon>Pseudomonadota</taxon>
        <taxon>Gammaproteobacteria</taxon>
        <taxon>Pseudomonadales</taxon>
        <taxon>Pseudomonadaceae</taxon>
        <taxon>Pseudomonas</taxon>
    </lineage>
</organism>
<evidence type="ECO:0000256" key="1">
    <source>
        <dbReference type="SAM" id="MobiDB-lite"/>
    </source>
</evidence>
<evidence type="ECO:0008006" key="4">
    <source>
        <dbReference type="Google" id="ProtNLM"/>
    </source>
</evidence>
<feature type="compositionally biased region" description="Polar residues" evidence="1">
    <location>
        <begin position="323"/>
        <end position="338"/>
    </location>
</feature>
<evidence type="ECO:0000313" key="3">
    <source>
        <dbReference type="Proteomes" id="UP001380290"/>
    </source>
</evidence>
<dbReference type="EMBL" id="JBBHLC010000005">
    <property type="protein sequence ID" value="MEJ5862286.1"/>
    <property type="molecule type" value="Genomic_DNA"/>
</dbReference>
<reference evidence="2 3" key="1">
    <citation type="submission" date="2024-02" db="EMBL/GenBank/DDBJ databases">
        <title>Identification of pathogenicity and growth-promoting function of Pseudomonas putida variant.</title>
        <authorList>
            <person name="Sun J."/>
        </authorList>
    </citation>
    <scope>NUCLEOTIDE SEQUENCE [LARGE SCALE GENOMIC DNA]</scope>
    <source>
        <strain evidence="2 3">A03</strain>
    </source>
</reference>
<dbReference type="Proteomes" id="UP001380290">
    <property type="component" value="Unassembled WGS sequence"/>
</dbReference>
<accession>A0ABU8QNS3</accession>
<feature type="region of interest" description="Disordered" evidence="1">
    <location>
        <begin position="313"/>
        <end position="357"/>
    </location>
</feature>
<dbReference type="RefSeq" id="WP_339598304.1">
    <property type="nucleotide sequence ID" value="NZ_JBBHLC010000005.1"/>
</dbReference>
<dbReference type="Pfam" id="PF26125">
    <property type="entry name" value="AcrVA2-like"/>
    <property type="match status" value="1"/>
</dbReference>